<reference evidence="2 3" key="1">
    <citation type="journal article" date="2016" name="Nat. Commun.">
        <title>Thousands of microbial genomes shed light on interconnected biogeochemical processes in an aquifer system.</title>
        <authorList>
            <person name="Anantharaman K."/>
            <person name="Brown C.T."/>
            <person name="Hug L.A."/>
            <person name="Sharon I."/>
            <person name="Castelle C.J."/>
            <person name="Probst A.J."/>
            <person name="Thomas B.C."/>
            <person name="Singh A."/>
            <person name="Wilkins M.J."/>
            <person name="Karaoz U."/>
            <person name="Brodie E.L."/>
            <person name="Williams K.H."/>
            <person name="Hubbard S.S."/>
            <person name="Banfield J.F."/>
        </authorList>
    </citation>
    <scope>NUCLEOTIDE SEQUENCE [LARGE SCALE GENOMIC DNA]</scope>
</reference>
<evidence type="ECO:0000313" key="3">
    <source>
        <dbReference type="Proteomes" id="UP000177943"/>
    </source>
</evidence>
<sequence>MVPYYHSSFKRDYGKLPKNVQTRFDERLVIFLQNQFHPLLKNHPLHGAWVNHRSINITADVRAIFKLEGATAIFVAIGTHNKLYE</sequence>
<dbReference type="InterPro" id="IPR004386">
    <property type="entry name" value="Toxin_YafQ-like"/>
</dbReference>
<dbReference type="Pfam" id="PF15738">
    <property type="entry name" value="YafQ_toxin"/>
    <property type="match status" value="1"/>
</dbReference>
<evidence type="ECO:0008006" key="4">
    <source>
        <dbReference type="Google" id="ProtNLM"/>
    </source>
</evidence>
<gene>
    <name evidence="2" type="ORF">A3D56_02625</name>
</gene>
<proteinExistence type="predicted"/>
<dbReference type="AlphaFoldDB" id="A0A1G2MS33"/>
<dbReference type="InterPro" id="IPR007712">
    <property type="entry name" value="RelE/ParE_toxin"/>
</dbReference>
<dbReference type="InterPro" id="IPR035093">
    <property type="entry name" value="RelE/ParE_toxin_dom_sf"/>
</dbReference>
<dbReference type="SUPFAM" id="SSF143011">
    <property type="entry name" value="RelE-like"/>
    <property type="match status" value="1"/>
</dbReference>
<dbReference type="EMBL" id="MHRP01000028">
    <property type="protein sequence ID" value="OHA26675.1"/>
    <property type="molecule type" value="Genomic_DNA"/>
</dbReference>
<comment type="caution">
    <text evidence="2">The sequence shown here is derived from an EMBL/GenBank/DDBJ whole genome shotgun (WGS) entry which is preliminary data.</text>
</comment>
<dbReference type="Proteomes" id="UP000177943">
    <property type="component" value="Unassembled WGS sequence"/>
</dbReference>
<name>A0A1G2MS33_9BACT</name>
<organism evidence="2 3">
    <name type="scientific">Candidatus Taylorbacteria bacterium RIFCSPHIGHO2_02_FULL_45_35</name>
    <dbReference type="NCBI Taxonomy" id="1802311"/>
    <lineage>
        <taxon>Bacteria</taxon>
        <taxon>Candidatus Tayloriibacteriota</taxon>
    </lineage>
</organism>
<dbReference type="Gene3D" id="3.30.2310.20">
    <property type="entry name" value="RelE-like"/>
    <property type="match status" value="1"/>
</dbReference>
<evidence type="ECO:0000313" key="2">
    <source>
        <dbReference type="EMBL" id="OHA26675.1"/>
    </source>
</evidence>
<accession>A0A1G2MS33</accession>
<protein>
    <recommendedName>
        <fullName evidence="4">Plasmid stabilization protein</fullName>
    </recommendedName>
</protein>
<keyword evidence="1" id="KW-1277">Toxin-antitoxin system</keyword>
<evidence type="ECO:0000256" key="1">
    <source>
        <dbReference type="ARBA" id="ARBA00022649"/>
    </source>
</evidence>
<dbReference type="NCBIfam" id="TIGR02385">
    <property type="entry name" value="RelE_StbE"/>
    <property type="match status" value="1"/>
</dbReference>